<reference evidence="1 2" key="1">
    <citation type="submission" date="2016-10" db="EMBL/GenBank/DDBJ databases">
        <authorList>
            <person name="Varghese N."/>
            <person name="Submissions S."/>
        </authorList>
    </citation>
    <scope>NUCLEOTIDE SEQUENCE [LARGE SCALE GENOMIC DNA]</scope>
    <source>
        <strain evidence="1 2">DSM 20748</strain>
    </source>
</reference>
<protein>
    <recommendedName>
        <fullName evidence="3">YneQ</fullName>
    </recommendedName>
</protein>
<keyword evidence="2" id="KW-1185">Reference proteome</keyword>
<dbReference type="EMBL" id="FNOS01000001">
    <property type="protein sequence ID" value="SDX28538.1"/>
    <property type="molecule type" value="Genomic_DNA"/>
</dbReference>
<comment type="caution">
    <text evidence="1">The sequence shown here is derived from an EMBL/GenBank/DDBJ whole genome shotgun (WGS) entry which is preliminary data.</text>
</comment>
<dbReference type="RefSeq" id="WP_008587716.1">
    <property type="nucleotide sequence ID" value="NZ_FNOS01000001.1"/>
</dbReference>
<evidence type="ECO:0008006" key="3">
    <source>
        <dbReference type="Google" id="ProtNLM"/>
    </source>
</evidence>
<proteinExistence type="predicted"/>
<dbReference type="Proteomes" id="UP000198647">
    <property type="component" value="Unassembled WGS sequence"/>
</dbReference>
<accession>A0A1H3AGT6</accession>
<evidence type="ECO:0000313" key="1">
    <source>
        <dbReference type="EMBL" id="SDX28538.1"/>
    </source>
</evidence>
<name>A0A1H3AGT6_9BACI</name>
<organism evidence="1 2">
    <name type="scientific">Salimicrobium album</name>
    <dbReference type="NCBI Taxonomy" id="50717"/>
    <lineage>
        <taxon>Bacteria</taxon>
        <taxon>Bacillati</taxon>
        <taxon>Bacillota</taxon>
        <taxon>Bacilli</taxon>
        <taxon>Bacillales</taxon>
        <taxon>Bacillaceae</taxon>
        <taxon>Salimicrobium</taxon>
    </lineage>
</organism>
<sequence length="107" mass="12811">MAFGIGKEELRKWKRDVRAGNIAILTHYWLDDRFPGCDTVTKVGCSDIEKLAEWGQQYGLKKEWIDRKEGFPHYDLFGRHQFTILKAENRNDHIERFRLHQKSSRYL</sequence>
<evidence type="ECO:0000313" key="2">
    <source>
        <dbReference type="Proteomes" id="UP000198647"/>
    </source>
</evidence>
<gene>
    <name evidence="1" type="ORF">SAMN04488081_0045</name>
</gene>